<dbReference type="FunFam" id="3.40.30.10:FF:000034">
    <property type="entry name" value="glutathione S-transferase 1"/>
    <property type="match status" value="1"/>
</dbReference>
<keyword evidence="5" id="KW-0808">Transferase</keyword>
<proteinExistence type="predicted"/>
<reference evidence="5 6" key="1">
    <citation type="journal article" date="2010" name="Science">
        <title>Genomic comparison of the ants Camponotus floridanus and Harpegnathos saltator.</title>
        <authorList>
            <person name="Bonasio R."/>
            <person name="Zhang G."/>
            <person name="Ye C."/>
            <person name="Mutti N.S."/>
            <person name="Fang X."/>
            <person name="Qin N."/>
            <person name="Donahue G."/>
            <person name="Yang P."/>
            <person name="Li Q."/>
            <person name="Li C."/>
            <person name="Zhang P."/>
            <person name="Huang Z."/>
            <person name="Berger S.L."/>
            <person name="Reinberg D."/>
            <person name="Wang J."/>
            <person name="Liebig J."/>
        </authorList>
    </citation>
    <scope>NUCLEOTIDE SEQUENCE [LARGE SCALE GENOMIC DNA]</scope>
    <source>
        <strain evidence="5 6">R22 G/1</strain>
    </source>
</reference>
<evidence type="ECO:0000313" key="6">
    <source>
        <dbReference type="Proteomes" id="UP000008237"/>
    </source>
</evidence>
<dbReference type="InterPro" id="IPR040079">
    <property type="entry name" value="Glutathione_S-Trfase"/>
</dbReference>
<feature type="domain" description="GST C-terminal" evidence="4">
    <location>
        <begin position="87"/>
        <end position="209"/>
    </location>
</feature>
<dbReference type="PROSITE" id="PS50405">
    <property type="entry name" value="GST_CTER"/>
    <property type="match status" value="1"/>
</dbReference>
<dbReference type="Pfam" id="PF13417">
    <property type="entry name" value="GST_N_3"/>
    <property type="match status" value="1"/>
</dbReference>
<dbReference type="Pfam" id="PF00043">
    <property type="entry name" value="GST_C"/>
    <property type="match status" value="1"/>
</dbReference>
<dbReference type="InterPro" id="IPR004046">
    <property type="entry name" value="GST_C"/>
</dbReference>
<dbReference type="GO" id="GO:0006749">
    <property type="term" value="P:glutathione metabolic process"/>
    <property type="evidence" value="ECO:0007669"/>
    <property type="project" value="TreeGrafter"/>
</dbReference>
<dbReference type="PROSITE" id="PS51354">
    <property type="entry name" value="GLUTAREDOXIN_2"/>
    <property type="match status" value="1"/>
</dbReference>
<evidence type="ECO:0000313" key="5">
    <source>
        <dbReference type="EMBL" id="EFN77831.1"/>
    </source>
</evidence>
<evidence type="ECO:0000256" key="2">
    <source>
        <dbReference type="SAM" id="MobiDB-lite"/>
    </source>
</evidence>
<dbReference type="EMBL" id="GL452135">
    <property type="protein sequence ID" value="EFN77831.1"/>
    <property type="molecule type" value="Genomic_DNA"/>
</dbReference>
<dbReference type="Proteomes" id="UP000008237">
    <property type="component" value="Unassembled WGS sequence"/>
</dbReference>
<dbReference type="OrthoDB" id="2309723at2759"/>
<dbReference type="CDD" id="cd03045">
    <property type="entry name" value="GST_N_Delta_Epsilon"/>
    <property type="match status" value="1"/>
</dbReference>
<dbReference type="Gene3D" id="1.20.1050.10">
    <property type="match status" value="1"/>
</dbReference>
<feature type="domain" description="GST N-terminal" evidence="3">
    <location>
        <begin position="1"/>
        <end position="81"/>
    </location>
</feature>
<dbReference type="FunFam" id="1.20.1050.10:FF:000007">
    <property type="entry name" value="Glutathione S-transferase 1-1"/>
    <property type="match status" value="1"/>
</dbReference>
<dbReference type="SUPFAM" id="SSF47616">
    <property type="entry name" value="GST C-terminal domain-like"/>
    <property type="match status" value="1"/>
</dbReference>
<dbReference type="SFLD" id="SFLDG01153">
    <property type="entry name" value="Main.4:_Theta-like"/>
    <property type="match status" value="1"/>
</dbReference>
<evidence type="ECO:0000259" key="3">
    <source>
        <dbReference type="PROSITE" id="PS50404"/>
    </source>
</evidence>
<dbReference type="PANTHER" id="PTHR43969">
    <property type="entry name" value="GLUTATHIONE S TRANSFERASE D10, ISOFORM A-RELATED"/>
    <property type="match status" value="1"/>
</dbReference>
<name>E2C2H5_HARSA</name>
<keyword evidence="6" id="KW-1185">Reference proteome</keyword>
<dbReference type="InParanoid" id="E2C2H5"/>
<evidence type="ECO:0000259" key="4">
    <source>
        <dbReference type="PROSITE" id="PS50405"/>
    </source>
</evidence>
<dbReference type="CDD" id="cd03177">
    <property type="entry name" value="GST_C_Delta_Epsilon"/>
    <property type="match status" value="1"/>
</dbReference>
<comment type="subunit">
    <text evidence="1">Homodimer.</text>
</comment>
<evidence type="ECO:0000256" key="1">
    <source>
        <dbReference type="ARBA" id="ARBA00011738"/>
    </source>
</evidence>
<dbReference type="InterPro" id="IPR004045">
    <property type="entry name" value="Glutathione_S-Trfase_N"/>
</dbReference>
<dbReference type="InterPro" id="IPR036282">
    <property type="entry name" value="Glutathione-S-Trfase_C_sf"/>
</dbReference>
<feature type="compositionally biased region" description="Acidic residues" evidence="2">
    <location>
        <begin position="218"/>
        <end position="298"/>
    </location>
</feature>
<protein>
    <submittedName>
        <fullName evidence="5">Glutathione S-transferase 1-1</fullName>
    </submittedName>
</protein>
<dbReference type="SFLD" id="SFLDG00358">
    <property type="entry name" value="Main_(cytGST)"/>
    <property type="match status" value="1"/>
</dbReference>
<dbReference type="InterPro" id="IPR036249">
    <property type="entry name" value="Thioredoxin-like_sf"/>
</dbReference>
<dbReference type="AlphaFoldDB" id="E2C2H5"/>
<dbReference type="GO" id="GO:0004364">
    <property type="term" value="F:glutathione transferase activity"/>
    <property type="evidence" value="ECO:0007669"/>
    <property type="project" value="TreeGrafter"/>
</dbReference>
<dbReference type="PANTHER" id="PTHR43969:SF9">
    <property type="entry name" value="GLUTATHIONE S TRANSFERASE D10, ISOFORM A-RELATED"/>
    <property type="match status" value="1"/>
</dbReference>
<gene>
    <name evidence="5" type="ORF">EAI_11738</name>
</gene>
<dbReference type="SFLD" id="SFLDS00019">
    <property type="entry name" value="Glutathione_Transferase_(cytos"/>
    <property type="match status" value="1"/>
</dbReference>
<sequence>MSVQLYYYPVSPPCRAVLLTAEAVGLKVELIEMNLMAGEVTPEFQELNPQKTIPFMVDDDIKLSESRAIMTYLVDQYGENDSLYPQNMEARALVNQQLYFDLCTLYASIMDYYMPVFRKLTDTYDPAKFEKMTDAFQILNTILEGQDYVAGPNLTVADFSLIASVTTAEVFGFEMEEYKNVSDWLERIKESAPGYQKVNGDAVEAFKQFLESSLEKTNEEEEKEEGEEEKEEEEGENEDAGEEEKEEEEGEKEEAGEEEKEEEEGEKEEEGEEEKDEEAEEEKEEEGEEEKEEGGEED</sequence>
<dbReference type="PROSITE" id="PS50404">
    <property type="entry name" value="GST_NTER"/>
    <property type="match status" value="1"/>
</dbReference>
<dbReference type="STRING" id="610380.E2C2H5"/>
<dbReference type="SUPFAM" id="SSF52833">
    <property type="entry name" value="Thioredoxin-like"/>
    <property type="match status" value="1"/>
</dbReference>
<accession>E2C2H5</accession>
<feature type="region of interest" description="Disordered" evidence="2">
    <location>
        <begin position="213"/>
        <end position="298"/>
    </location>
</feature>
<dbReference type="InterPro" id="IPR010987">
    <property type="entry name" value="Glutathione-S-Trfase_C-like"/>
</dbReference>
<dbReference type="OMA" id="GYEKANG"/>
<dbReference type="Gene3D" id="3.40.30.10">
    <property type="entry name" value="Glutaredoxin"/>
    <property type="match status" value="1"/>
</dbReference>
<organism evidence="6">
    <name type="scientific">Harpegnathos saltator</name>
    <name type="common">Jerdon's jumping ant</name>
    <dbReference type="NCBI Taxonomy" id="610380"/>
    <lineage>
        <taxon>Eukaryota</taxon>
        <taxon>Metazoa</taxon>
        <taxon>Ecdysozoa</taxon>
        <taxon>Arthropoda</taxon>
        <taxon>Hexapoda</taxon>
        <taxon>Insecta</taxon>
        <taxon>Pterygota</taxon>
        <taxon>Neoptera</taxon>
        <taxon>Endopterygota</taxon>
        <taxon>Hymenoptera</taxon>
        <taxon>Apocrita</taxon>
        <taxon>Aculeata</taxon>
        <taxon>Formicoidea</taxon>
        <taxon>Formicidae</taxon>
        <taxon>Ponerinae</taxon>
        <taxon>Ponerini</taxon>
        <taxon>Harpegnathos</taxon>
    </lineage>
</organism>